<dbReference type="InterPro" id="IPR014729">
    <property type="entry name" value="Rossmann-like_a/b/a_fold"/>
</dbReference>
<accession>A0A2C8FA90</accession>
<dbReference type="PANTHER" id="PTHR43196:SF1">
    <property type="entry name" value="SULFATE ADENYLYLTRANSFERASE SUBUNIT 2"/>
    <property type="match status" value="1"/>
</dbReference>
<dbReference type="KEGG" id="pprf:DPRO_2788"/>
<dbReference type="InterPro" id="IPR050128">
    <property type="entry name" value="Sulfate_adenylyltrnsfr_sub2"/>
</dbReference>
<dbReference type="Gene3D" id="3.40.50.620">
    <property type="entry name" value="HUPs"/>
    <property type="match status" value="1"/>
</dbReference>
<proteinExistence type="predicted"/>
<dbReference type="AlphaFoldDB" id="A0A2C8FA90"/>
<evidence type="ECO:0000313" key="2">
    <source>
        <dbReference type="EMBL" id="SOB59698.1"/>
    </source>
</evidence>
<sequence>MSVQSLDDKIRYTESCLQQVFEQAGPDRAAVAWTGGKDSTVVLYIWLMLLQHHRATPIRAINIDTGCKFPEVMSFRDTMATEWGLDLHVAQPTLSLDSYPLAEDAVTCCHDLKVSPLKKAIRETGITHLISGIRRDEHPDRANRTTVEHRDDPSHTLINPVLEWTEMDIWAFHSRFELPYCILYDEGYRSLGCRPCTVRPGKGEGERGGRQQGKETVMGTLTKLGYF</sequence>
<dbReference type="GO" id="GO:0003824">
    <property type="term" value="F:catalytic activity"/>
    <property type="evidence" value="ECO:0007669"/>
    <property type="project" value="InterPro"/>
</dbReference>
<dbReference type="Proteomes" id="UP000219215">
    <property type="component" value="Chromosome DPRO"/>
</dbReference>
<gene>
    <name evidence="2" type="ORF">DPRO_2788</name>
</gene>
<protein>
    <submittedName>
        <fullName evidence="2">Phosphoadenosine phosphosulfate reductase</fullName>
    </submittedName>
</protein>
<dbReference type="OrthoDB" id="9772604at2"/>
<dbReference type="InterPro" id="IPR002500">
    <property type="entry name" value="PAPS_reduct_dom"/>
</dbReference>
<dbReference type="SUPFAM" id="SSF52402">
    <property type="entry name" value="Adenine nucleotide alpha hydrolases-like"/>
    <property type="match status" value="1"/>
</dbReference>
<evidence type="ECO:0000313" key="3">
    <source>
        <dbReference type="Proteomes" id="UP000219215"/>
    </source>
</evidence>
<dbReference type="EMBL" id="LT907975">
    <property type="protein sequence ID" value="SOB59698.1"/>
    <property type="molecule type" value="Genomic_DNA"/>
</dbReference>
<organism evidence="2 3">
    <name type="scientific">Pseudodesulfovibrio profundus</name>
    <dbReference type="NCBI Taxonomy" id="57320"/>
    <lineage>
        <taxon>Bacteria</taxon>
        <taxon>Pseudomonadati</taxon>
        <taxon>Thermodesulfobacteriota</taxon>
        <taxon>Desulfovibrionia</taxon>
        <taxon>Desulfovibrionales</taxon>
        <taxon>Desulfovibrionaceae</taxon>
    </lineage>
</organism>
<dbReference type="Pfam" id="PF01507">
    <property type="entry name" value="PAPS_reduct"/>
    <property type="match status" value="1"/>
</dbReference>
<dbReference type="RefSeq" id="WP_097012532.1">
    <property type="nucleotide sequence ID" value="NZ_LT907975.1"/>
</dbReference>
<reference evidence="3" key="1">
    <citation type="submission" date="2017-09" db="EMBL/GenBank/DDBJ databases">
        <authorList>
            <person name="Regsiter A."/>
            <person name="William W."/>
        </authorList>
    </citation>
    <scope>NUCLEOTIDE SEQUENCE [LARGE SCALE GENOMIC DNA]</scope>
    <source>
        <strain evidence="3">500-1</strain>
    </source>
</reference>
<evidence type="ECO:0000259" key="1">
    <source>
        <dbReference type="Pfam" id="PF01507"/>
    </source>
</evidence>
<feature type="domain" description="Phosphoadenosine phosphosulphate reductase" evidence="1">
    <location>
        <begin position="29"/>
        <end position="198"/>
    </location>
</feature>
<dbReference type="PANTHER" id="PTHR43196">
    <property type="entry name" value="SULFATE ADENYLYLTRANSFERASE SUBUNIT 2"/>
    <property type="match status" value="1"/>
</dbReference>
<keyword evidence="3" id="KW-1185">Reference proteome</keyword>
<name>A0A2C8FA90_9BACT</name>